<dbReference type="InterPro" id="IPR004467">
    <property type="entry name" value="Or_phspho_trans_dom"/>
</dbReference>
<comment type="subunit">
    <text evidence="6">Homodimer.</text>
</comment>
<reference evidence="8 9" key="1">
    <citation type="submission" date="2023-03" db="EMBL/GenBank/DDBJ databases">
        <title>WGS of Methanotrichaceae archaeon Mx.</title>
        <authorList>
            <person name="Sorokin D.Y."/>
            <person name="Merkel A.Y."/>
        </authorList>
    </citation>
    <scope>NUCLEOTIDE SEQUENCE [LARGE SCALE GENOMIC DNA]</scope>
    <source>
        <strain evidence="8 9">Mx</strain>
    </source>
</reference>
<evidence type="ECO:0000259" key="7">
    <source>
        <dbReference type="Pfam" id="PF00156"/>
    </source>
</evidence>
<evidence type="ECO:0000256" key="4">
    <source>
        <dbReference type="ARBA" id="ARBA00022679"/>
    </source>
</evidence>
<keyword evidence="5 6" id="KW-0665">Pyrimidine biosynthesis</keyword>
<dbReference type="EC" id="2.4.2.10" evidence="2 6"/>
<comment type="catalytic activity">
    <reaction evidence="6">
        <text>orotidine 5'-phosphate + diphosphate = orotate + 5-phospho-alpha-D-ribose 1-diphosphate</text>
        <dbReference type="Rhea" id="RHEA:10380"/>
        <dbReference type="ChEBI" id="CHEBI:30839"/>
        <dbReference type="ChEBI" id="CHEBI:33019"/>
        <dbReference type="ChEBI" id="CHEBI:57538"/>
        <dbReference type="ChEBI" id="CHEBI:58017"/>
        <dbReference type="EC" id="2.4.2.10"/>
    </reaction>
</comment>
<feature type="binding site" evidence="6">
    <location>
        <position position="100"/>
    </location>
    <ligand>
        <name>5-phospho-alpha-D-ribose 1-diphosphate</name>
        <dbReference type="ChEBI" id="CHEBI:58017"/>
        <note>ligand shared between dimeric partners</note>
    </ligand>
</feature>
<name>A0ABT5X5V6_9EURY</name>
<comment type="cofactor">
    <cofactor evidence="6">
        <name>Mg(2+)</name>
        <dbReference type="ChEBI" id="CHEBI:18420"/>
    </cofactor>
</comment>
<evidence type="ECO:0000313" key="9">
    <source>
        <dbReference type="Proteomes" id="UP001220010"/>
    </source>
</evidence>
<dbReference type="PANTHER" id="PTHR19278">
    <property type="entry name" value="OROTATE PHOSPHORIBOSYLTRANSFERASE"/>
    <property type="match status" value="1"/>
</dbReference>
<feature type="binding site" description="in other chain" evidence="6">
    <location>
        <begin position="121"/>
        <end position="129"/>
    </location>
    <ligand>
        <name>5-phospho-alpha-D-ribose 1-diphosphate</name>
        <dbReference type="ChEBI" id="CHEBI:58017"/>
        <note>ligand shared between dimeric partners</note>
    </ligand>
</feature>
<evidence type="ECO:0000313" key="8">
    <source>
        <dbReference type="EMBL" id="MDF0590064.1"/>
    </source>
</evidence>
<dbReference type="InterPro" id="IPR023031">
    <property type="entry name" value="OPRT"/>
</dbReference>
<comment type="pathway">
    <text evidence="1 6">Pyrimidine metabolism; UMP biosynthesis via de novo pathway; UMP from orotate: step 1/2.</text>
</comment>
<keyword evidence="3 6" id="KW-0328">Glycosyltransferase</keyword>
<comment type="function">
    <text evidence="6">Catalyzes the transfer of a ribosyl phosphate group from 5-phosphoribose 1-diphosphate to orotate, leading to the formation of orotidine monophosphate (OMP).</text>
</comment>
<evidence type="ECO:0000256" key="6">
    <source>
        <dbReference type="HAMAP-Rule" id="MF_01208"/>
    </source>
</evidence>
<keyword evidence="6" id="KW-0460">Magnesium</keyword>
<dbReference type="InterPro" id="IPR000836">
    <property type="entry name" value="PRTase_dom"/>
</dbReference>
<evidence type="ECO:0000256" key="2">
    <source>
        <dbReference type="ARBA" id="ARBA00011971"/>
    </source>
</evidence>
<dbReference type="GO" id="GO:0004588">
    <property type="term" value="F:orotate phosphoribosyltransferase activity"/>
    <property type="evidence" value="ECO:0007669"/>
    <property type="project" value="UniProtKB-EC"/>
</dbReference>
<protein>
    <recommendedName>
        <fullName evidence="2 6">Orotate phosphoribosyltransferase</fullName>
        <shortName evidence="6">OPRT</shortName>
        <shortName evidence="6">OPRTase</shortName>
        <ecNumber evidence="2 6">2.4.2.10</ecNumber>
    </recommendedName>
</protein>
<accession>A0ABT5X5V6</accession>
<dbReference type="Proteomes" id="UP001220010">
    <property type="component" value="Unassembled WGS sequence"/>
</dbReference>
<dbReference type="Gene3D" id="3.40.50.2020">
    <property type="match status" value="1"/>
</dbReference>
<dbReference type="RefSeq" id="WP_316965825.1">
    <property type="nucleotide sequence ID" value="NZ_JARFPK010000007.1"/>
</dbReference>
<feature type="binding site" evidence="6">
    <location>
        <position position="94"/>
    </location>
    <ligand>
        <name>5-phospho-alpha-D-ribose 1-diphosphate</name>
        <dbReference type="ChEBI" id="CHEBI:58017"/>
        <note>ligand shared between dimeric partners</note>
    </ligand>
</feature>
<feature type="binding site" evidence="6">
    <location>
        <position position="125"/>
    </location>
    <ligand>
        <name>orotate</name>
        <dbReference type="ChEBI" id="CHEBI:30839"/>
    </ligand>
</feature>
<feature type="domain" description="Phosphoribosyltransferase" evidence="7">
    <location>
        <begin position="87"/>
        <end position="159"/>
    </location>
</feature>
<gene>
    <name evidence="6 8" type="primary">pyrE</name>
    <name evidence="8" type="ORF">P0O15_02575</name>
</gene>
<dbReference type="NCBIfam" id="TIGR00336">
    <property type="entry name" value="pyrE"/>
    <property type="match status" value="1"/>
</dbReference>
<organism evidence="8 9">
    <name type="scientific">Candidatus Methanocrinis natronophilus</name>
    <dbReference type="NCBI Taxonomy" id="3033396"/>
    <lineage>
        <taxon>Archaea</taxon>
        <taxon>Methanobacteriati</taxon>
        <taxon>Methanobacteriota</taxon>
        <taxon>Stenosarchaea group</taxon>
        <taxon>Methanomicrobia</taxon>
        <taxon>Methanotrichales</taxon>
        <taxon>Methanotrichaceae</taxon>
        <taxon>Methanocrinis</taxon>
    </lineage>
</organism>
<comment type="similarity">
    <text evidence="6">Belongs to the purine/pyrimidine phosphoribosyltransferase family. PyrE subfamily.</text>
</comment>
<evidence type="ECO:0000256" key="1">
    <source>
        <dbReference type="ARBA" id="ARBA00004889"/>
    </source>
</evidence>
<keyword evidence="9" id="KW-1185">Reference proteome</keyword>
<proteinExistence type="inferred from homology"/>
<sequence>MDEREKLLELLRTEGLRLGKITLSSGKVSDYYVDARKVVLHPEGAYLTGKLILEMIDPEAVAVAGMTLGADPIVAAVSVVGHLGGRDLSALIIRKEAKDHGTGKFVEGPTLPQGSKVAVVDDVVTTGSSLIKSIERLKGEGYDPIQTIAILDREEGGSERLSGAGYRLESIFTRSDLVPRDPSS</sequence>
<evidence type="ECO:0000256" key="5">
    <source>
        <dbReference type="ARBA" id="ARBA00022975"/>
    </source>
</evidence>
<keyword evidence="4 6" id="KW-0808">Transferase</keyword>
<dbReference type="EMBL" id="JARFPK010000007">
    <property type="protein sequence ID" value="MDF0590064.1"/>
    <property type="molecule type" value="Genomic_DNA"/>
</dbReference>
<feature type="binding site" evidence="6">
    <location>
        <position position="98"/>
    </location>
    <ligand>
        <name>5-phospho-alpha-D-ribose 1-diphosphate</name>
        <dbReference type="ChEBI" id="CHEBI:58017"/>
        <note>ligand shared between dimeric partners</note>
    </ligand>
</feature>
<feature type="binding site" evidence="6">
    <location>
        <position position="153"/>
    </location>
    <ligand>
        <name>orotate</name>
        <dbReference type="ChEBI" id="CHEBI:30839"/>
    </ligand>
</feature>
<feature type="binding site" description="in other chain" evidence="6">
    <location>
        <position position="95"/>
    </location>
    <ligand>
        <name>5-phospho-alpha-D-ribose 1-diphosphate</name>
        <dbReference type="ChEBI" id="CHEBI:58017"/>
        <note>ligand shared between dimeric partners</note>
    </ligand>
</feature>
<dbReference type="SUPFAM" id="SSF53271">
    <property type="entry name" value="PRTase-like"/>
    <property type="match status" value="1"/>
</dbReference>
<comment type="caution">
    <text evidence="8">The sequence shown here is derived from an EMBL/GenBank/DDBJ whole genome shotgun (WGS) entry which is preliminary data.</text>
</comment>
<dbReference type="PANTHER" id="PTHR19278:SF9">
    <property type="entry name" value="URIDINE 5'-MONOPHOSPHATE SYNTHASE"/>
    <property type="match status" value="1"/>
</dbReference>
<dbReference type="Pfam" id="PF00156">
    <property type="entry name" value="Pribosyltran"/>
    <property type="match status" value="1"/>
</dbReference>
<evidence type="ECO:0000256" key="3">
    <source>
        <dbReference type="ARBA" id="ARBA00022676"/>
    </source>
</evidence>
<dbReference type="HAMAP" id="MF_01208">
    <property type="entry name" value="PyrE"/>
    <property type="match status" value="1"/>
</dbReference>
<dbReference type="InterPro" id="IPR029057">
    <property type="entry name" value="PRTase-like"/>
</dbReference>